<dbReference type="InterPro" id="IPR051446">
    <property type="entry name" value="HTH_trans_reg/aminotransferase"/>
</dbReference>
<dbReference type="InterPro" id="IPR015424">
    <property type="entry name" value="PyrdxlP-dep_Trfase"/>
</dbReference>
<dbReference type="InterPro" id="IPR000524">
    <property type="entry name" value="Tscrpt_reg_HTH_GntR"/>
</dbReference>
<keyword evidence="4" id="KW-0238">DNA-binding</keyword>
<dbReference type="SUPFAM" id="SSF46785">
    <property type="entry name" value="Winged helix' DNA-binding domain"/>
    <property type="match status" value="1"/>
</dbReference>
<protein>
    <submittedName>
        <fullName evidence="7">PLP-dependent aminotransferase family protein</fullName>
    </submittedName>
</protein>
<evidence type="ECO:0000256" key="5">
    <source>
        <dbReference type="ARBA" id="ARBA00023163"/>
    </source>
</evidence>
<dbReference type="Pfam" id="PF00155">
    <property type="entry name" value="Aminotran_1_2"/>
    <property type="match status" value="1"/>
</dbReference>
<keyword evidence="7" id="KW-0808">Transferase</keyword>
<keyword evidence="3" id="KW-0805">Transcription regulation</keyword>
<organism evidence="7 8">
    <name type="scientific">Ruminococcus gauvreauii</name>
    <dbReference type="NCBI Taxonomy" id="438033"/>
    <lineage>
        <taxon>Bacteria</taxon>
        <taxon>Bacillati</taxon>
        <taxon>Bacillota</taxon>
        <taxon>Clostridia</taxon>
        <taxon>Eubacteriales</taxon>
        <taxon>Oscillospiraceae</taxon>
        <taxon>Ruminococcus</taxon>
    </lineage>
</organism>
<evidence type="ECO:0000259" key="6">
    <source>
        <dbReference type="PROSITE" id="PS50949"/>
    </source>
</evidence>
<dbReference type="InterPro" id="IPR004839">
    <property type="entry name" value="Aminotransferase_I/II_large"/>
</dbReference>
<dbReference type="SMART" id="SM00345">
    <property type="entry name" value="HTH_GNTR"/>
    <property type="match status" value="1"/>
</dbReference>
<gene>
    <name evidence="7" type="ORF">NQ502_14890</name>
</gene>
<evidence type="ECO:0000256" key="1">
    <source>
        <dbReference type="ARBA" id="ARBA00005384"/>
    </source>
</evidence>
<dbReference type="InterPro" id="IPR036390">
    <property type="entry name" value="WH_DNA-bd_sf"/>
</dbReference>
<evidence type="ECO:0000313" key="8">
    <source>
        <dbReference type="Proteomes" id="UP001060164"/>
    </source>
</evidence>
<keyword evidence="8" id="KW-1185">Reference proteome</keyword>
<name>A0ABY5VDI8_9FIRM</name>
<proteinExistence type="inferred from homology"/>
<feature type="domain" description="HTH gntR-type" evidence="6">
    <location>
        <begin position="14"/>
        <end position="82"/>
    </location>
</feature>
<keyword evidence="5" id="KW-0804">Transcription</keyword>
<comment type="similarity">
    <text evidence="1">In the C-terminal section; belongs to the class-I pyridoxal-phosphate-dependent aminotransferase family.</text>
</comment>
<dbReference type="InterPro" id="IPR015421">
    <property type="entry name" value="PyrdxlP-dep_Trfase_major"/>
</dbReference>
<evidence type="ECO:0000256" key="3">
    <source>
        <dbReference type="ARBA" id="ARBA00023015"/>
    </source>
</evidence>
<reference evidence="7" key="1">
    <citation type="journal article" date="2022" name="Cell">
        <title>Design, construction, and in vivo augmentation of a complex gut microbiome.</title>
        <authorList>
            <person name="Cheng A.G."/>
            <person name="Ho P.Y."/>
            <person name="Aranda-Diaz A."/>
            <person name="Jain S."/>
            <person name="Yu F.B."/>
            <person name="Meng X."/>
            <person name="Wang M."/>
            <person name="Iakiviak M."/>
            <person name="Nagashima K."/>
            <person name="Zhao A."/>
            <person name="Murugkar P."/>
            <person name="Patil A."/>
            <person name="Atabakhsh K."/>
            <person name="Weakley A."/>
            <person name="Yan J."/>
            <person name="Brumbaugh A.R."/>
            <person name="Higginbottom S."/>
            <person name="Dimas A."/>
            <person name="Shiver A.L."/>
            <person name="Deutschbauer A."/>
            <person name="Neff N."/>
            <person name="Sonnenburg J.L."/>
            <person name="Huang K.C."/>
            <person name="Fischbach M.A."/>
        </authorList>
    </citation>
    <scope>NUCLEOTIDE SEQUENCE</scope>
    <source>
        <strain evidence="7">DSM 19829</strain>
    </source>
</reference>
<evidence type="ECO:0000256" key="4">
    <source>
        <dbReference type="ARBA" id="ARBA00023125"/>
    </source>
</evidence>
<dbReference type="PRINTS" id="PR00035">
    <property type="entry name" value="HTHGNTR"/>
</dbReference>
<dbReference type="Proteomes" id="UP001060164">
    <property type="component" value="Chromosome"/>
</dbReference>
<keyword evidence="2" id="KW-0663">Pyridoxal phosphate</keyword>
<dbReference type="Pfam" id="PF00392">
    <property type="entry name" value="GntR"/>
    <property type="match status" value="1"/>
</dbReference>
<dbReference type="SUPFAM" id="SSF53383">
    <property type="entry name" value="PLP-dependent transferases"/>
    <property type="match status" value="1"/>
</dbReference>
<dbReference type="RefSeq" id="WP_028528999.1">
    <property type="nucleotide sequence ID" value="NZ_CABLBR010000018.1"/>
</dbReference>
<dbReference type="PANTHER" id="PTHR46577:SF1">
    <property type="entry name" value="HTH-TYPE TRANSCRIPTIONAL REGULATORY PROTEIN GABR"/>
    <property type="match status" value="1"/>
</dbReference>
<evidence type="ECO:0000256" key="2">
    <source>
        <dbReference type="ARBA" id="ARBA00022898"/>
    </source>
</evidence>
<dbReference type="GO" id="GO:0008483">
    <property type="term" value="F:transaminase activity"/>
    <property type="evidence" value="ECO:0007669"/>
    <property type="project" value="UniProtKB-KW"/>
</dbReference>
<dbReference type="Gene3D" id="3.40.640.10">
    <property type="entry name" value="Type I PLP-dependent aspartate aminotransferase-like (Major domain)"/>
    <property type="match status" value="1"/>
</dbReference>
<accession>A0ABY5VDI8</accession>
<sequence length="467" mass="53159">MRELTISLDGESKTPLYEQIYQHLKMEIQKRQILPGECLPSTRALSRYLQVSRSTVDLAYMQLMSEGYIESIPYRGYFVCELEGIYQFPEEEAVPDEKKPGNLEEYTYDFAVNGIDAHGFPQNQWRKISKEILQQDDTSLFQLGDPQGEWELRQVLASYLHHARGVHCTPGQIIVGAGNDYLLMLLRVILGQHHVIAMENPTYKSAYQGFLNLEYQVCSIAMDDAGMRIDELERSGADIAYVMPSHQFPMGNVMPVKRRMQLLSWADDAGERYIIEDDYDSEFRYRGKPIPALQGYDSHQNVIYLGTFSKSIAPAIRISYMVLPEKLVKRYGQCGSNFSATVSKVDQRIIELLIRDGHYERHLNRMRALYKGKHDVLLAELKQMTDICRVFGENAGVHVGLTFTGGITEQEAVERAAAQGVRIYGLSAYDTAGSMSPEESRAVILGYATLSEEEIRQGMNRLCRAWK</sequence>
<dbReference type="Gene3D" id="1.10.10.10">
    <property type="entry name" value="Winged helix-like DNA-binding domain superfamily/Winged helix DNA-binding domain"/>
    <property type="match status" value="1"/>
</dbReference>
<dbReference type="PROSITE" id="PS50949">
    <property type="entry name" value="HTH_GNTR"/>
    <property type="match status" value="1"/>
</dbReference>
<evidence type="ECO:0000313" key="7">
    <source>
        <dbReference type="EMBL" id="UWP58649.1"/>
    </source>
</evidence>
<dbReference type="CDD" id="cd07377">
    <property type="entry name" value="WHTH_GntR"/>
    <property type="match status" value="1"/>
</dbReference>
<keyword evidence="7" id="KW-0032">Aminotransferase</keyword>
<dbReference type="PANTHER" id="PTHR46577">
    <property type="entry name" value="HTH-TYPE TRANSCRIPTIONAL REGULATORY PROTEIN GABR"/>
    <property type="match status" value="1"/>
</dbReference>
<dbReference type="CDD" id="cd00609">
    <property type="entry name" value="AAT_like"/>
    <property type="match status" value="1"/>
</dbReference>
<dbReference type="InterPro" id="IPR036388">
    <property type="entry name" value="WH-like_DNA-bd_sf"/>
</dbReference>
<dbReference type="EMBL" id="CP102290">
    <property type="protein sequence ID" value="UWP58649.1"/>
    <property type="molecule type" value="Genomic_DNA"/>
</dbReference>